<dbReference type="PANTHER" id="PTHR31589:SF223">
    <property type="entry name" value="PROTEIN, PUTATIVE (DUF239)-RELATED"/>
    <property type="match status" value="1"/>
</dbReference>
<keyword evidence="3" id="KW-1185">Reference proteome</keyword>
<evidence type="ECO:0000313" key="3">
    <source>
        <dbReference type="Proteomes" id="UP001314170"/>
    </source>
</evidence>
<organism evidence="2 3">
    <name type="scientific">Dovyalis caffra</name>
    <dbReference type="NCBI Taxonomy" id="77055"/>
    <lineage>
        <taxon>Eukaryota</taxon>
        <taxon>Viridiplantae</taxon>
        <taxon>Streptophyta</taxon>
        <taxon>Embryophyta</taxon>
        <taxon>Tracheophyta</taxon>
        <taxon>Spermatophyta</taxon>
        <taxon>Magnoliopsida</taxon>
        <taxon>eudicotyledons</taxon>
        <taxon>Gunneridae</taxon>
        <taxon>Pentapetalae</taxon>
        <taxon>rosids</taxon>
        <taxon>fabids</taxon>
        <taxon>Malpighiales</taxon>
        <taxon>Salicaceae</taxon>
        <taxon>Flacourtieae</taxon>
        <taxon>Dovyalis</taxon>
    </lineage>
</organism>
<accession>A0AAV1R8Q7</accession>
<dbReference type="EMBL" id="CAWUPB010000913">
    <property type="protein sequence ID" value="CAK7329430.1"/>
    <property type="molecule type" value="Genomic_DNA"/>
</dbReference>
<proteinExistence type="predicted"/>
<dbReference type="InterPro" id="IPR004314">
    <property type="entry name" value="Neprosin"/>
</dbReference>
<dbReference type="PROSITE" id="PS52045">
    <property type="entry name" value="NEPROSIN_PEP_CD"/>
    <property type="match status" value="1"/>
</dbReference>
<comment type="caution">
    <text evidence="2">The sequence shown here is derived from an EMBL/GenBank/DDBJ whole genome shotgun (WGS) entry which is preliminary data.</text>
</comment>
<evidence type="ECO:0000259" key="1">
    <source>
        <dbReference type="PROSITE" id="PS52045"/>
    </source>
</evidence>
<evidence type="ECO:0000313" key="2">
    <source>
        <dbReference type="EMBL" id="CAK7329430.1"/>
    </source>
</evidence>
<feature type="domain" description="Neprosin PEP catalytic" evidence="1">
    <location>
        <begin position="132"/>
        <end position="376"/>
    </location>
</feature>
<dbReference type="InterPro" id="IPR053168">
    <property type="entry name" value="Glutamic_endopeptidase"/>
</dbReference>
<reference evidence="2 3" key="1">
    <citation type="submission" date="2024-01" db="EMBL/GenBank/DDBJ databases">
        <authorList>
            <person name="Waweru B."/>
        </authorList>
    </citation>
    <scope>NUCLEOTIDE SEQUENCE [LARGE SCALE GENOMIC DNA]</scope>
</reference>
<dbReference type="Pfam" id="PF03080">
    <property type="entry name" value="Neprosin"/>
    <property type="match status" value="1"/>
</dbReference>
<dbReference type="AlphaFoldDB" id="A0AAV1R8Q7"/>
<name>A0AAV1R8Q7_9ROSI</name>
<gene>
    <name evidence="2" type="ORF">DCAF_LOCUS7185</name>
</gene>
<dbReference type="PANTHER" id="PTHR31589">
    <property type="entry name" value="PROTEIN, PUTATIVE (DUF239)-RELATED-RELATED"/>
    <property type="match status" value="1"/>
</dbReference>
<dbReference type="InterPro" id="IPR025521">
    <property type="entry name" value="Neprosin_propep"/>
</dbReference>
<protein>
    <recommendedName>
        <fullName evidence="1">Neprosin PEP catalytic domain-containing protein</fullName>
    </recommendedName>
</protein>
<dbReference type="Proteomes" id="UP001314170">
    <property type="component" value="Unassembled WGS sequence"/>
</dbReference>
<sequence>MYAKQEGKKLSREEDLELEKQLKLVNKPAVKTIKTIQGDVYNCVDFYQQPAFDHPLLKNHTFDFKISPSSYPMRKNYESGNDSTIFDPCKIWLNGKGCPVGTVPIRKVTKKDLLRANLASQMYGSKFNPQSVETPGLHFAVLRTKPDPNKKYHGAQMQATIHGVKVNHAQSSYGRMKVKNSADYIEVGWMVNPLVYNEELTRMYIYTNAGQSRCFNTFCPGFVIVSTTFPIDAVLPVRTPKVKGAFLKFMIDRDVKTGNWYLYIGDSNIVVGYWNYRIFEAGLNNFATYIDWGGQVYGPPNLPSAPMGAGVEVSGRESTDAYCWKIQYANGTNFVNADNVEGFSGNPAYNQWDVGVVNSELGHQFFYGGAGGYIGN</sequence>
<dbReference type="Pfam" id="PF14365">
    <property type="entry name" value="Neprosin_AP"/>
    <property type="match status" value="1"/>
</dbReference>